<accession>A0A507EUK5</accession>
<dbReference type="InterPro" id="IPR027267">
    <property type="entry name" value="AH/BAR_dom_sf"/>
</dbReference>
<organism evidence="2 3">
    <name type="scientific">Chytriomyces confervae</name>
    <dbReference type="NCBI Taxonomy" id="246404"/>
    <lineage>
        <taxon>Eukaryota</taxon>
        <taxon>Fungi</taxon>
        <taxon>Fungi incertae sedis</taxon>
        <taxon>Chytridiomycota</taxon>
        <taxon>Chytridiomycota incertae sedis</taxon>
        <taxon>Chytridiomycetes</taxon>
        <taxon>Chytridiales</taxon>
        <taxon>Chytriomycetaceae</taxon>
        <taxon>Chytriomyces</taxon>
    </lineage>
</organism>
<dbReference type="Gene3D" id="1.20.1270.60">
    <property type="entry name" value="Arfaptin homology (AH) domain/BAR domain"/>
    <property type="match status" value="1"/>
</dbReference>
<protein>
    <submittedName>
        <fullName evidence="2">Uncharacterized protein</fullName>
    </submittedName>
</protein>
<reference evidence="2 3" key="1">
    <citation type="journal article" date="2019" name="Sci. Rep.">
        <title>Comparative genomics of chytrid fungi reveal insights into the obligate biotrophic and pathogenic lifestyle of Synchytrium endobioticum.</title>
        <authorList>
            <person name="van de Vossenberg B.T.L.H."/>
            <person name="Warris S."/>
            <person name="Nguyen H.D.T."/>
            <person name="van Gent-Pelzer M.P.E."/>
            <person name="Joly D.L."/>
            <person name="van de Geest H.C."/>
            <person name="Bonants P.J.M."/>
            <person name="Smith D.S."/>
            <person name="Levesque C.A."/>
            <person name="van der Lee T.A.J."/>
        </authorList>
    </citation>
    <scope>NUCLEOTIDE SEQUENCE [LARGE SCALE GENOMIC DNA]</scope>
    <source>
        <strain evidence="2 3">CBS 675.73</strain>
    </source>
</reference>
<evidence type="ECO:0000256" key="1">
    <source>
        <dbReference type="SAM" id="MobiDB-lite"/>
    </source>
</evidence>
<dbReference type="Proteomes" id="UP000320333">
    <property type="component" value="Unassembled WGS sequence"/>
</dbReference>
<evidence type="ECO:0000313" key="2">
    <source>
        <dbReference type="EMBL" id="TPX67037.1"/>
    </source>
</evidence>
<dbReference type="OrthoDB" id="10364581at2759"/>
<name>A0A507EUK5_9FUNG</name>
<proteinExistence type="predicted"/>
<feature type="region of interest" description="Disordered" evidence="1">
    <location>
        <begin position="712"/>
        <end position="734"/>
    </location>
</feature>
<sequence>MSSKRKNTPINKDDISLPLPTQELLLMPTVALSDLHLTPPQMSPTNSISNTNPSTIGRMKAGSQSGASNTLAFKAYVAYVNALGVYRNQISSMSAASDAFVKACEDLEVAMQSTPGIDQVKLKDLSALIDSTHVIANSHQIWAEDLGQDVVDPLKRHLGDIMLTVKARQDKNKARIDDLVAKLHKEEEQSYKLSKKKQRDLVMLQDSLGLRVTLADEIKRLTVESASIGDVLASNSMDLLLSSCSATVFTQLETYESLMEGLKKHIHPLLRQLWECKTLEKTSTAIYDWGTRIARTAGFERGFHILLAKRYNLARISKRKTAIRVLERERDAFYAFWKRVQCPDVEIETEECLETPRKQKRLSHVHTEDSDFGQEYSGDESNEFEAYCAEDRLKKTTRLTSAIKTQMAGLALLQDSNTLLSYLAPIDQNNNNPDSLSRDVYLESRIATLHLRSYLEFLLFCRTGCPCTSGKPCLEALKNWTLHHAKNLIDAVNAHLSTCSRQLKSPDEASTTPLESALKDLLELFTVSVILGLQIIVSDPSNHSNRVCAVTLQLFKDISSLIATNLTLLKTVRTSGHIKLLSKFYGAAEALADYPESLYIARRVLHAVSLGVKRGGSNTMDVYSSEWEPSLKDAVQLLALSEKIPSLMHKIEERMKGFRNIIRHEPVVDGWVIPTPYLNKRASRISSGFPTTPLVRRLSNRPELETILFPLESDGYDSESDNPDSPHLKRHKKLEGSEATRFPLEVEIVDPLPITEIDDMLAVGDMHAVD</sequence>
<comment type="caution">
    <text evidence="2">The sequence shown here is derived from an EMBL/GenBank/DDBJ whole genome shotgun (WGS) entry which is preliminary data.</text>
</comment>
<keyword evidence="3" id="KW-1185">Reference proteome</keyword>
<gene>
    <name evidence="2" type="ORF">CcCBS67573_g07623</name>
</gene>
<dbReference type="AlphaFoldDB" id="A0A507EUK5"/>
<dbReference type="EMBL" id="QEAP01000414">
    <property type="protein sequence ID" value="TPX67037.1"/>
    <property type="molecule type" value="Genomic_DNA"/>
</dbReference>
<evidence type="ECO:0000313" key="3">
    <source>
        <dbReference type="Proteomes" id="UP000320333"/>
    </source>
</evidence>